<evidence type="ECO:0000256" key="2">
    <source>
        <dbReference type="ARBA" id="ARBA00007613"/>
    </source>
</evidence>
<dbReference type="AlphaFoldDB" id="A0A292ZFT5"/>
<evidence type="ECO:0000256" key="1">
    <source>
        <dbReference type="ARBA" id="ARBA00004442"/>
    </source>
</evidence>
<evidence type="ECO:0000256" key="5">
    <source>
        <dbReference type="ARBA" id="ARBA00022692"/>
    </source>
</evidence>
<comment type="subcellular location">
    <subcellularLocation>
        <location evidence="1">Cell outer membrane</location>
    </subcellularLocation>
</comment>
<evidence type="ECO:0000256" key="3">
    <source>
        <dbReference type="ARBA" id="ARBA00022448"/>
    </source>
</evidence>
<dbReference type="InterPro" id="IPR003423">
    <property type="entry name" value="OMP_efflux"/>
</dbReference>
<evidence type="ECO:0000313" key="9">
    <source>
        <dbReference type="EMBL" id="GAY21766.1"/>
    </source>
</evidence>
<dbReference type="SUPFAM" id="SSF56954">
    <property type="entry name" value="Outer membrane efflux proteins (OEP)"/>
    <property type="match status" value="1"/>
</dbReference>
<evidence type="ECO:0000256" key="6">
    <source>
        <dbReference type="ARBA" id="ARBA00023136"/>
    </source>
</evidence>
<proteinExistence type="inferred from homology"/>
<dbReference type="PANTHER" id="PTHR30026:SF22">
    <property type="entry name" value="OUTER MEMBRANE EFFLUX PROTEIN"/>
    <property type="match status" value="1"/>
</dbReference>
<dbReference type="GO" id="GO:0009279">
    <property type="term" value="C:cell outer membrane"/>
    <property type="evidence" value="ECO:0007669"/>
    <property type="project" value="UniProtKB-SubCell"/>
</dbReference>
<gene>
    <name evidence="9" type="ORF">SFOMI_2319</name>
</gene>
<evidence type="ECO:0000256" key="4">
    <source>
        <dbReference type="ARBA" id="ARBA00022452"/>
    </source>
</evidence>
<dbReference type="PANTHER" id="PTHR30026">
    <property type="entry name" value="OUTER MEMBRANE PROTEIN TOLC"/>
    <property type="match status" value="1"/>
</dbReference>
<dbReference type="Pfam" id="PF02321">
    <property type="entry name" value="OEP"/>
    <property type="match status" value="2"/>
</dbReference>
<protein>
    <submittedName>
        <fullName evidence="9">Type I secretion system, outer membrane component LapE AggA</fullName>
    </submittedName>
</protein>
<dbReference type="Proteomes" id="UP000221538">
    <property type="component" value="Unassembled WGS sequence"/>
</dbReference>
<dbReference type="GO" id="GO:0015288">
    <property type="term" value="F:porin activity"/>
    <property type="evidence" value="ECO:0007669"/>
    <property type="project" value="TreeGrafter"/>
</dbReference>
<organism evidence="9 10">
    <name type="scientific">Sphingobium fuliginis (strain ATCC 27551)</name>
    <dbReference type="NCBI Taxonomy" id="336203"/>
    <lineage>
        <taxon>Bacteria</taxon>
        <taxon>Pseudomonadati</taxon>
        <taxon>Pseudomonadota</taxon>
        <taxon>Alphaproteobacteria</taxon>
        <taxon>Sphingomonadales</taxon>
        <taxon>Sphingomonadaceae</taxon>
        <taxon>Sphingobium</taxon>
    </lineage>
</organism>
<dbReference type="GO" id="GO:0015562">
    <property type="term" value="F:efflux transmembrane transporter activity"/>
    <property type="evidence" value="ECO:0007669"/>
    <property type="project" value="InterPro"/>
</dbReference>
<keyword evidence="4" id="KW-1134">Transmembrane beta strand</keyword>
<feature type="chain" id="PRO_5012968424" evidence="8">
    <location>
        <begin position="19"/>
        <end position="440"/>
    </location>
</feature>
<reference evidence="9 10" key="2">
    <citation type="journal article" date="2013" name="Environ. Sci. Technol.">
        <title>The 4-tert-butylphenol-utilizing bacterium Sphingobium fuliginis OMI can degrade bisphenols via phenolic ring hydroxylation and meta-cleavage pathway.</title>
        <authorList>
            <person name="Ogata Y."/>
            <person name="Goda S."/>
            <person name="Toyama T."/>
            <person name="Sei K."/>
            <person name="Ike M."/>
        </authorList>
    </citation>
    <scope>NUCLEOTIDE SEQUENCE [LARGE SCALE GENOMIC DNA]</scope>
    <source>
        <strain evidence="9 10">OMI</strain>
    </source>
</reference>
<dbReference type="RefSeq" id="WP_099185857.1">
    <property type="nucleotide sequence ID" value="NZ_BEWI01000031.1"/>
</dbReference>
<comment type="similarity">
    <text evidence="2">Belongs to the outer membrane factor (OMF) (TC 1.B.17) family.</text>
</comment>
<evidence type="ECO:0000256" key="7">
    <source>
        <dbReference type="ARBA" id="ARBA00023237"/>
    </source>
</evidence>
<sequence length="440" mass="47563">MLLGFALAEALHAGAASAAPADPVADPPPVHGSRIGLADAVGLTLARHPDLARARATLARGRADLGAARSLWTPQLSYQANLGPNMLSGKSGSGLNDNMAGPSLTLNQLAWDFGRTKGEIGYARSTEKQRRFELESAADQLAETGALAYLDVKRFELLELETAKHVQSLEHLQMLIQLRVDAGLSDRSDLLLADVRVESARGDQIQAGSSLTAAKVTLANLIGVMPEAYDDPAQAIERFASHDGEPDFATLPAVAAAEQAEQAASARVGQARAERFPRLGIQLGYSRNNYTYNNRDDAFSAMVTVTGDLVRRSNRYAVKAAEEDRRAAQATKESTILDIRGRALAAREQIRGGYLRIQAYRRQEQQAVDASAIFLEEYKLGKRSLTELLNAELEIYRAASARIAAEYDILGARVQYENVFGQLRQSLGLPSSMTQDDGDG</sequence>
<accession>A0A292ZFT5</accession>
<keyword evidence="8" id="KW-0732">Signal</keyword>
<dbReference type="GO" id="GO:1990281">
    <property type="term" value="C:efflux pump complex"/>
    <property type="evidence" value="ECO:0007669"/>
    <property type="project" value="TreeGrafter"/>
</dbReference>
<reference evidence="9 10" key="1">
    <citation type="journal article" date="2013" name="Biodegradation">
        <title>Occurrence of 4-tert-butylphenol (4-t-BP) biodegradation in an aquatic sample caused by the presence of Spirodela polyrrhiza and isolation of a 4-t-BP-utilizing bacterium.</title>
        <authorList>
            <person name="Ogata Y."/>
            <person name="Toyama T."/>
            <person name="Yu N."/>
            <person name="Wang X."/>
            <person name="Sei K."/>
            <person name="Ike M."/>
        </authorList>
    </citation>
    <scope>NUCLEOTIDE SEQUENCE [LARGE SCALE GENOMIC DNA]</scope>
    <source>
        <strain evidence="9 10">OMI</strain>
    </source>
</reference>
<evidence type="ECO:0000256" key="8">
    <source>
        <dbReference type="SAM" id="SignalP"/>
    </source>
</evidence>
<dbReference type="Gene3D" id="1.20.1600.10">
    <property type="entry name" value="Outer membrane efflux proteins (OEP)"/>
    <property type="match status" value="1"/>
</dbReference>
<keyword evidence="7" id="KW-0998">Cell outer membrane</keyword>
<comment type="caution">
    <text evidence="9">The sequence shown here is derived from an EMBL/GenBank/DDBJ whole genome shotgun (WGS) entry which is preliminary data.</text>
</comment>
<keyword evidence="3" id="KW-0813">Transport</keyword>
<dbReference type="EMBL" id="BEWI01000031">
    <property type="protein sequence ID" value="GAY21766.1"/>
    <property type="molecule type" value="Genomic_DNA"/>
</dbReference>
<feature type="signal peptide" evidence="8">
    <location>
        <begin position="1"/>
        <end position="18"/>
    </location>
</feature>
<dbReference type="InterPro" id="IPR051906">
    <property type="entry name" value="TolC-like"/>
</dbReference>
<keyword evidence="5" id="KW-0812">Transmembrane</keyword>
<keyword evidence="6" id="KW-0472">Membrane</keyword>
<name>A0A292ZFT5_SPHSA</name>
<evidence type="ECO:0000313" key="10">
    <source>
        <dbReference type="Proteomes" id="UP000221538"/>
    </source>
</evidence>